<protein>
    <submittedName>
        <fullName evidence="1">Uncharacterized protein</fullName>
    </submittedName>
</protein>
<evidence type="ECO:0000313" key="2">
    <source>
        <dbReference type="Proteomes" id="UP001239111"/>
    </source>
</evidence>
<organism evidence="1 2">
    <name type="scientific">Eretmocerus hayati</name>
    <dbReference type="NCBI Taxonomy" id="131215"/>
    <lineage>
        <taxon>Eukaryota</taxon>
        <taxon>Metazoa</taxon>
        <taxon>Ecdysozoa</taxon>
        <taxon>Arthropoda</taxon>
        <taxon>Hexapoda</taxon>
        <taxon>Insecta</taxon>
        <taxon>Pterygota</taxon>
        <taxon>Neoptera</taxon>
        <taxon>Endopterygota</taxon>
        <taxon>Hymenoptera</taxon>
        <taxon>Apocrita</taxon>
        <taxon>Proctotrupomorpha</taxon>
        <taxon>Chalcidoidea</taxon>
        <taxon>Aphelinidae</taxon>
        <taxon>Aphelininae</taxon>
        <taxon>Eretmocerus</taxon>
    </lineage>
</organism>
<accession>A0ACC2P2P7</accession>
<evidence type="ECO:0000313" key="1">
    <source>
        <dbReference type="EMBL" id="KAJ8676804.1"/>
    </source>
</evidence>
<dbReference type="Proteomes" id="UP001239111">
    <property type="component" value="Chromosome 2"/>
</dbReference>
<name>A0ACC2P2P7_9HYME</name>
<reference evidence="1" key="1">
    <citation type="submission" date="2023-04" db="EMBL/GenBank/DDBJ databases">
        <title>A chromosome-level genome assembly of the parasitoid wasp Eretmocerus hayati.</title>
        <authorList>
            <person name="Zhong Y."/>
            <person name="Liu S."/>
            <person name="Liu Y."/>
        </authorList>
    </citation>
    <scope>NUCLEOTIDE SEQUENCE</scope>
    <source>
        <strain evidence="1">ZJU_SS_LIU_2023</strain>
    </source>
</reference>
<comment type="caution">
    <text evidence="1">The sequence shown here is derived from an EMBL/GenBank/DDBJ whole genome shotgun (WGS) entry which is preliminary data.</text>
</comment>
<sequence length="189" mass="22024">MLLVGPIVKFWGMPFERKNKELRSIATSISSSVNLLWSIAYRYQLSFCNIQQKVMKTIPLINLGTILNPADYELSIYKELKEFCPAVSFSWVEVRSKNFKKGTVVLIESGVEYPVFGLLEEIIMVNERLYFLMYKLKILYFDEHYHAYHVEIPETPTEFVNALLLPPNVQSILAKIDDLLFLATRHQIR</sequence>
<dbReference type="EMBL" id="CM056742">
    <property type="protein sequence ID" value="KAJ8676804.1"/>
    <property type="molecule type" value="Genomic_DNA"/>
</dbReference>
<proteinExistence type="predicted"/>
<keyword evidence="2" id="KW-1185">Reference proteome</keyword>
<gene>
    <name evidence="1" type="ORF">QAD02_012591</name>
</gene>